<keyword evidence="3" id="KW-0804">Transcription</keyword>
<gene>
    <name evidence="5" type="ORF">GCM10008917_28280</name>
</gene>
<dbReference type="EMBL" id="BAAACP010000033">
    <property type="protein sequence ID" value="GAA0866573.1"/>
    <property type="molecule type" value="Genomic_DNA"/>
</dbReference>
<accession>A0ABN1MB35</accession>
<evidence type="ECO:0000259" key="4">
    <source>
        <dbReference type="PROSITE" id="PS51118"/>
    </source>
</evidence>
<proteinExistence type="predicted"/>
<keyword evidence="6" id="KW-1185">Reference proteome</keyword>
<dbReference type="Pfam" id="PF01638">
    <property type="entry name" value="HxlR"/>
    <property type="match status" value="1"/>
</dbReference>
<dbReference type="Gene3D" id="1.10.10.10">
    <property type="entry name" value="Winged helix-like DNA-binding domain superfamily/Winged helix DNA-binding domain"/>
    <property type="match status" value="1"/>
</dbReference>
<evidence type="ECO:0000313" key="5">
    <source>
        <dbReference type="EMBL" id="GAA0866573.1"/>
    </source>
</evidence>
<evidence type="ECO:0000256" key="2">
    <source>
        <dbReference type="ARBA" id="ARBA00023125"/>
    </source>
</evidence>
<dbReference type="SUPFAM" id="SSF46785">
    <property type="entry name" value="Winged helix' DNA-binding domain"/>
    <property type="match status" value="1"/>
</dbReference>
<evidence type="ECO:0000256" key="1">
    <source>
        <dbReference type="ARBA" id="ARBA00023015"/>
    </source>
</evidence>
<sequence length="119" mass="13876">MHNVSNMTCDCPIEKLFNILGKKWVAKIVWSINDNKIRFGDLQRSIDGCSKKMLIQQLDLLIEHKLVINEKKLINNNIESTYYLSKSGLMLLNVITKMIDWSKENYAYAEDHMELPKSD</sequence>
<reference evidence="5 6" key="1">
    <citation type="journal article" date="2019" name="Int. J. Syst. Evol. Microbiol.">
        <title>The Global Catalogue of Microorganisms (GCM) 10K type strain sequencing project: providing services to taxonomists for standard genome sequencing and annotation.</title>
        <authorList>
            <consortium name="The Broad Institute Genomics Platform"/>
            <consortium name="The Broad Institute Genome Sequencing Center for Infectious Disease"/>
            <person name="Wu L."/>
            <person name="Ma J."/>
        </authorList>
    </citation>
    <scope>NUCLEOTIDE SEQUENCE [LARGE SCALE GENOMIC DNA]</scope>
    <source>
        <strain evidence="5 6">JCM 6486</strain>
    </source>
</reference>
<evidence type="ECO:0000256" key="3">
    <source>
        <dbReference type="ARBA" id="ARBA00023163"/>
    </source>
</evidence>
<dbReference type="InterPro" id="IPR036388">
    <property type="entry name" value="WH-like_DNA-bd_sf"/>
</dbReference>
<keyword evidence="2" id="KW-0238">DNA-binding</keyword>
<dbReference type="PROSITE" id="PS51118">
    <property type="entry name" value="HTH_HXLR"/>
    <property type="match status" value="1"/>
</dbReference>
<comment type="caution">
    <text evidence="5">The sequence shown here is derived from an EMBL/GenBank/DDBJ whole genome shotgun (WGS) entry which is preliminary data.</text>
</comment>
<dbReference type="InterPro" id="IPR036390">
    <property type="entry name" value="WH_DNA-bd_sf"/>
</dbReference>
<evidence type="ECO:0000313" key="6">
    <source>
        <dbReference type="Proteomes" id="UP001400965"/>
    </source>
</evidence>
<dbReference type="Proteomes" id="UP001400965">
    <property type="component" value="Unassembled WGS sequence"/>
</dbReference>
<dbReference type="RefSeq" id="WP_346047119.1">
    <property type="nucleotide sequence ID" value="NZ_BAAACP010000033.1"/>
</dbReference>
<dbReference type="PANTHER" id="PTHR33204:SF18">
    <property type="entry name" value="TRANSCRIPTIONAL REGULATORY PROTEIN"/>
    <property type="match status" value="1"/>
</dbReference>
<feature type="domain" description="HTH hxlR-type" evidence="4">
    <location>
        <begin position="11"/>
        <end position="110"/>
    </location>
</feature>
<name>A0ABN1MB35_9FIRM</name>
<protein>
    <submittedName>
        <fullName evidence="5">Helix-turn-helix domain-containing protein</fullName>
    </submittedName>
</protein>
<dbReference type="InterPro" id="IPR002577">
    <property type="entry name" value="HTH_HxlR"/>
</dbReference>
<organism evidence="5 6">
    <name type="scientific">Paraclostridium tenue</name>
    <dbReference type="NCBI Taxonomy" id="1737"/>
    <lineage>
        <taxon>Bacteria</taxon>
        <taxon>Bacillati</taxon>
        <taxon>Bacillota</taxon>
        <taxon>Clostridia</taxon>
        <taxon>Peptostreptococcales</taxon>
        <taxon>Peptostreptococcaceae</taxon>
        <taxon>Paraclostridium</taxon>
    </lineage>
</organism>
<keyword evidence="1" id="KW-0805">Transcription regulation</keyword>
<dbReference type="PANTHER" id="PTHR33204">
    <property type="entry name" value="TRANSCRIPTIONAL REGULATOR, MARR FAMILY"/>
    <property type="match status" value="1"/>
</dbReference>